<sequence length="118" mass="13866">MTGPGKTGHLQTDGLKDRSFSKKKGYLNITFICIKCKTQTQDFLQALFTTRSINKKQYIKRYFVHNHSNSSSNMLGHWKKEHALELEYQHNILVGFKLELFNEINRIICSNRQFDLQL</sequence>
<evidence type="ECO:0000313" key="2">
    <source>
        <dbReference type="Proteomes" id="UP000276133"/>
    </source>
</evidence>
<dbReference type="Proteomes" id="UP000276133">
    <property type="component" value="Unassembled WGS sequence"/>
</dbReference>
<evidence type="ECO:0000313" key="1">
    <source>
        <dbReference type="EMBL" id="RNA22223.1"/>
    </source>
</evidence>
<reference evidence="1 2" key="1">
    <citation type="journal article" date="2018" name="Sci. Rep.">
        <title>Genomic signatures of local adaptation to the degree of environmental predictability in rotifers.</title>
        <authorList>
            <person name="Franch-Gras L."/>
            <person name="Hahn C."/>
            <person name="Garcia-Roger E.M."/>
            <person name="Carmona M.J."/>
            <person name="Serra M."/>
            <person name="Gomez A."/>
        </authorList>
    </citation>
    <scope>NUCLEOTIDE SEQUENCE [LARGE SCALE GENOMIC DNA]</scope>
    <source>
        <strain evidence="1">HYR1</strain>
    </source>
</reference>
<dbReference type="EMBL" id="REGN01003513">
    <property type="protein sequence ID" value="RNA22223.1"/>
    <property type="molecule type" value="Genomic_DNA"/>
</dbReference>
<proteinExistence type="predicted"/>
<keyword evidence="2" id="KW-1185">Reference proteome</keyword>
<accession>A0A3M7RF65</accession>
<name>A0A3M7RF65_BRAPC</name>
<organism evidence="1 2">
    <name type="scientific">Brachionus plicatilis</name>
    <name type="common">Marine rotifer</name>
    <name type="synonym">Brachionus muelleri</name>
    <dbReference type="NCBI Taxonomy" id="10195"/>
    <lineage>
        <taxon>Eukaryota</taxon>
        <taxon>Metazoa</taxon>
        <taxon>Spiralia</taxon>
        <taxon>Gnathifera</taxon>
        <taxon>Rotifera</taxon>
        <taxon>Eurotatoria</taxon>
        <taxon>Monogononta</taxon>
        <taxon>Pseudotrocha</taxon>
        <taxon>Ploima</taxon>
        <taxon>Brachionidae</taxon>
        <taxon>Brachionus</taxon>
    </lineage>
</organism>
<protein>
    <submittedName>
        <fullName evidence="1">Uncharacterized protein</fullName>
    </submittedName>
</protein>
<comment type="caution">
    <text evidence="1">The sequence shown here is derived from an EMBL/GenBank/DDBJ whole genome shotgun (WGS) entry which is preliminary data.</text>
</comment>
<dbReference type="AlphaFoldDB" id="A0A3M7RF65"/>
<gene>
    <name evidence="1" type="ORF">BpHYR1_006291</name>
</gene>